<feature type="compositionally biased region" description="Low complexity" evidence="1">
    <location>
        <begin position="27"/>
        <end position="40"/>
    </location>
</feature>
<proteinExistence type="predicted"/>
<comment type="caution">
    <text evidence="2">The sequence shown here is derived from an EMBL/GenBank/DDBJ whole genome shotgun (WGS) entry which is preliminary data.</text>
</comment>
<keyword evidence="3" id="KW-1185">Reference proteome</keyword>
<evidence type="ECO:0000313" key="3">
    <source>
        <dbReference type="Proteomes" id="UP001595075"/>
    </source>
</evidence>
<feature type="compositionally biased region" description="Basic and acidic residues" evidence="1">
    <location>
        <begin position="79"/>
        <end position="88"/>
    </location>
</feature>
<feature type="region of interest" description="Disordered" evidence="1">
    <location>
        <begin position="1"/>
        <end position="88"/>
    </location>
</feature>
<accession>A0ABR4C7Z0</accession>
<name>A0ABR4C7Z0_9HELO</name>
<reference evidence="2 3" key="1">
    <citation type="journal article" date="2024" name="Commun. Biol.">
        <title>Comparative genomic analysis of thermophilic fungi reveals convergent evolutionary adaptations and gene losses.</title>
        <authorList>
            <person name="Steindorff A.S."/>
            <person name="Aguilar-Pontes M.V."/>
            <person name="Robinson A.J."/>
            <person name="Andreopoulos B."/>
            <person name="LaButti K."/>
            <person name="Kuo A."/>
            <person name="Mondo S."/>
            <person name="Riley R."/>
            <person name="Otillar R."/>
            <person name="Haridas S."/>
            <person name="Lipzen A."/>
            <person name="Grimwood J."/>
            <person name="Schmutz J."/>
            <person name="Clum A."/>
            <person name="Reid I.D."/>
            <person name="Moisan M.C."/>
            <person name="Butler G."/>
            <person name="Nguyen T.T.M."/>
            <person name="Dewar K."/>
            <person name="Conant G."/>
            <person name="Drula E."/>
            <person name="Henrissat B."/>
            <person name="Hansel C."/>
            <person name="Singer S."/>
            <person name="Hutchinson M.I."/>
            <person name="de Vries R.P."/>
            <person name="Natvig D.O."/>
            <person name="Powell A.J."/>
            <person name="Tsang A."/>
            <person name="Grigoriev I.V."/>
        </authorList>
    </citation>
    <scope>NUCLEOTIDE SEQUENCE [LARGE SCALE GENOMIC DNA]</scope>
    <source>
        <strain evidence="2 3">CBS 494.80</strain>
    </source>
</reference>
<dbReference type="Proteomes" id="UP001595075">
    <property type="component" value="Unassembled WGS sequence"/>
</dbReference>
<sequence>MASQAEQPLVPNHVGYNDAPTLLAAESSSSNKSTSSTSSNERVAEINIGSDRRRSIVTEVEVGGDDAAEGGSVGGEGQKAMREGKQVI</sequence>
<dbReference type="EMBL" id="JAZHXI010000012">
    <property type="protein sequence ID" value="KAL2065845.1"/>
    <property type="molecule type" value="Genomic_DNA"/>
</dbReference>
<evidence type="ECO:0000313" key="2">
    <source>
        <dbReference type="EMBL" id="KAL2065845.1"/>
    </source>
</evidence>
<evidence type="ECO:0000256" key="1">
    <source>
        <dbReference type="SAM" id="MobiDB-lite"/>
    </source>
</evidence>
<organism evidence="2 3">
    <name type="scientific">Oculimacula yallundae</name>
    <dbReference type="NCBI Taxonomy" id="86028"/>
    <lineage>
        <taxon>Eukaryota</taxon>
        <taxon>Fungi</taxon>
        <taxon>Dikarya</taxon>
        <taxon>Ascomycota</taxon>
        <taxon>Pezizomycotina</taxon>
        <taxon>Leotiomycetes</taxon>
        <taxon>Helotiales</taxon>
        <taxon>Ploettnerulaceae</taxon>
        <taxon>Oculimacula</taxon>
    </lineage>
</organism>
<protein>
    <submittedName>
        <fullName evidence="2">Uncharacterized protein</fullName>
    </submittedName>
</protein>
<gene>
    <name evidence="2" type="ORF">VTL71DRAFT_3515</name>
</gene>